<reference evidence="2 3" key="2">
    <citation type="journal article" date="2012" name="BMC Genomics">
        <title>The genome of Pelobacter carbinolicus reveals surprising metabolic capabilities and physiological features.</title>
        <authorList>
            <person name="Aklujkar M."/>
            <person name="Haveman S.A."/>
            <person name="Didonato R.Jr."/>
            <person name="Chertkov O."/>
            <person name="Han C.S."/>
            <person name="Land M.L."/>
            <person name="Brown P."/>
            <person name="Lovley D.R."/>
        </authorList>
    </citation>
    <scope>NUCLEOTIDE SEQUENCE [LARGE SCALE GENOMIC DNA]</scope>
    <source>
        <strain evidence="3">DSM 2380 / NBRC 103641 / GraBd1</strain>
    </source>
</reference>
<dbReference type="HOGENOM" id="CLU_058234_0_1_7"/>
<reference evidence="3" key="1">
    <citation type="submission" date="2005-10" db="EMBL/GenBank/DDBJ databases">
        <title>Complete sequence of Pelobacter carbinolicus DSM 2380.</title>
        <authorList>
            <person name="Copeland A."/>
            <person name="Lucas S."/>
            <person name="Lapidus A."/>
            <person name="Barry K."/>
            <person name="Detter J.C."/>
            <person name="Glavina T."/>
            <person name="Hammon N."/>
            <person name="Israni S."/>
            <person name="Pitluck S."/>
            <person name="Chertkov O."/>
            <person name="Schmutz J."/>
            <person name="Larimer F."/>
            <person name="Land M."/>
            <person name="Kyrpides N."/>
            <person name="Ivanova N."/>
            <person name="Richardson P."/>
        </authorList>
    </citation>
    <scope>NUCLEOTIDE SEQUENCE [LARGE SCALE GENOMIC DNA]</scope>
    <source>
        <strain evidence="3">DSM 2380 / NBRC 103641 / GraBd1</strain>
    </source>
</reference>
<dbReference type="eggNOG" id="COG3386">
    <property type="taxonomic scope" value="Bacteria"/>
</dbReference>
<keyword evidence="3" id="KW-1185">Reference proteome</keyword>
<dbReference type="SUPFAM" id="SSF101898">
    <property type="entry name" value="NHL repeat"/>
    <property type="match status" value="1"/>
</dbReference>
<organism evidence="2 3">
    <name type="scientific">Syntrophotalea carbinolica (strain DSM 2380 / NBRC 103641 / GraBd1)</name>
    <name type="common">Pelobacter carbinolicus</name>
    <dbReference type="NCBI Taxonomy" id="338963"/>
    <lineage>
        <taxon>Bacteria</taxon>
        <taxon>Pseudomonadati</taxon>
        <taxon>Thermodesulfobacteriota</taxon>
        <taxon>Desulfuromonadia</taxon>
        <taxon>Desulfuromonadales</taxon>
        <taxon>Syntrophotaleaceae</taxon>
        <taxon>Syntrophotalea</taxon>
    </lineage>
</organism>
<evidence type="ECO:0000313" key="2">
    <source>
        <dbReference type="EMBL" id="ABA90257.1"/>
    </source>
</evidence>
<evidence type="ECO:0000313" key="3">
    <source>
        <dbReference type="Proteomes" id="UP000002534"/>
    </source>
</evidence>
<proteinExistence type="predicted"/>
<dbReference type="PROSITE" id="PS51257">
    <property type="entry name" value="PROKAR_LIPOPROTEIN"/>
    <property type="match status" value="1"/>
</dbReference>
<dbReference type="EMBL" id="CP000142">
    <property type="protein sequence ID" value="ABA90257.1"/>
    <property type="molecule type" value="Genomic_DNA"/>
</dbReference>
<name>Q3A050_SYNC1</name>
<sequence>MKPWQSLILAACLGLCGCSAAGQAESTDGLPVQRKTAGYQTVLGVGHLGAAELTEASGLAASRQTAGVLWAVNDSGNAPELFALGPRGEDRGTVRVAGVKNIDWEDLASFSWQGQAYLLVADVGDNRAIRQEVLLHVVPEPQPGSDGRFSGTVAPAWSLRVRFEDGSRDCEAVAVDPQQGQIWLLSKRTSAPILYRLPLRPTAEGQPQTARRTAEIGNIPAPDSEDLAQVFGRFRSWPTALDIRADGRAAVILTYKDAYLYLRHGTEPWEAALARTPQILRLPAAELLPQREAICFSDDNSLLVTSEGQGAGLYRLPTGPIDASAL</sequence>
<feature type="signal peptide" evidence="1">
    <location>
        <begin position="1"/>
        <end position="24"/>
    </location>
</feature>
<protein>
    <submittedName>
        <fullName evidence="2">Uncharacterized protein</fullName>
    </submittedName>
</protein>
<dbReference type="OrthoDB" id="9801244at2"/>
<dbReference type="Proteomes" id="UP000002534">
    <property type="component" value="Chromosome"/>
</dbReference>
<dbReference type="RefSeq" id="WP_011342810.1">
    <property type="nucleotide sequence ID" value="NC_007498.2"/>
</dbReference>
<dbReference type="KEGG" id="pca:Pcar_3022"/>
<dbReference type="AlphaFoldDB" id="Q3A050"/>
<keyword evidence="1" id="KW-0732">Signal</keyword>
<feature type="chain" id="PRO_5004223482" evidence="1">
    <location>
        <begin position="25"/>
        <end position="326"/>
    </location>
</feature>
<dbReference type="STRING" id="338963.Pcar_3022"/>
<gene>
    <name evidence="2" type="ordered locus">Pcar_3022</name>
</gene>
<evidence type="ECO:0000256" key="1">
    <source>
        <dbReference type="SAM" id="SignalP"/>
    </source>
</evidence>
<accession>Q3A050</accession>